<reference evidence="4 5" key="1">
    <citation type="submission" date="2023-06" db="EMBL/GenBank/DDBJ databases">
        <title>Cellulomonas sp. MW9 Whole genome sequence.</title>
        <authorList>
            <person name="Park S."/>
        </authorList>
    </citation>
    <scope>NUCLEOTIDE SEQUENCE [LARGE SCALE GENOMIC DNA]</scope>
    <source>
        <strain evidence="4 5">MW9</strain>
    </source>
</reference>
<sequence length="1775" mass="181308">MGATALAVALPAAVLSPASPAAAADAPAFGAPDAIAADYYAALLRHTRWTESVFDSTLGVYKAADFNFAVVLGNAVLVTHGDYDESLAGVSKATLRARTVATIAYYAARNRFVNPTGGTWGKQLFWDSTFQSYFLDAGKLLWDDLDATTQASLKTIAAGQAAYTAGLNYGDDPMSGSWTPEWPVGRFERDTAAEESGVYSQALAPGIAWSEDDASSAAWSAQFNDWVRNAVAQPTADANNPAVVGGKAISTNLLHNIYDTYVTENHNTVAPHYQSDLWRSGGRNSIQFILNGKPVPEIIKHQPNSAELWRSLQLMMSQQGEPFMSMNADREFLYGRDVIPLAFVGQVLRNPDAVRAEANMAASLAAYQAYAPVDRLAKFSGEPKYEPEARAEVAIAYLLHVAAAESDEGTVEPTPADQYFARLSGVRDYGDEPGLTVQQSEKSWAGASSRQGYVKFPWAPGHNPWLFQTSGATPFLYPTPAATVDKRTTAVYTGPRDGFDGTASLFTTGSSSAGQVTLPTGSAIYATSGAGREDGALTVRNLAMGGFAGLDGSRTYTTAEGSQTASLPVTRAADPLDVSAARVDNLSFAPVSARYVRMQGIQGNATFGYSMYAFHVYGADATSTTDLAAGRTATASSEDAAGGRQASKVTDATASTRWAVSTADRKRANSWIQVDLGSQQTVGGVRLAWEASAGTQYLVQTSDDGSTWTDQVRYGPENAADANAARVDSVALTPAGGSEPAPVQARYVRMQGIQGDAGYGYSLYNFRVYGAAGTLDLAAGKPATASSAASGNAATTVTDGSSTTRWAVSKEERPRADSWIQVDLGTAQDVAKVQLAWEVAAGRDYLIQTSLDGSTWTDAAHFRYTGDQITATDQGWLNVEGAAGFVVRGSGAQITVSKADDAHHVIRLADSPTTGSHPFLVEMLPTDAAGTAAEAAQAQPTVGADGVLASTLDGYLSLFNLTGADVTTDVTLPYSGETVSLFAGSQTLGADSSTLTVTVPARSSAVLAPRMNVARSAAAAAGLVADVRDARSVEVSSAQPATLDVQNVQTGAHLSAQVTDEAATLRFADATAYPVQDLALSTLTFPASVLPPGMTDPQLAVDGDATTSWVPGPDGRMVVDLGAARAVGQVALVWDGTDVPDAVVSTSDDGLTFHDVGAPAGDATTTVIDVDATVRYVAVSTQWAAGRSGLAAFRVLPPGVHQDLAPGAITGELPAWTVGTPATGSLSASGTPSVELTVTAGALPAGVTLHDGSFGGTPTRGGAFSFTVTAENGVGTPSTRTFTGTVGAMPTTLALTAAVATTTSGSLTATLEDSGGAVLTDVSGTVAFYASSTPEGQPLATVALVDGVASTPVTGLAPETTTHYSAVFTPAGAVADTYAGATSQAVTLTTGYDVVDSTTTATVSSVVVGTAPVASVSVSAGGAAAHGSVTVRVDEGAATTATLSGGAASVTLPSDLSAGTHTAEVTYLGDERTRPSSTAVAFTVSKAAATLSVTATSSTTYGKPATVQARVTALGAAATGSVRVDVDGKPVATKPLASGAASIALPSTLAVGRHTVRVEYLGSAQANEAVVSKTLTVTKAPTKVALALSSTAPSALTTRVKATVTVTVPGTALVAGGKVSVKVGGRTVSTVALSRGRATVTLPVFTTAGATSVTATFAGTVSLLPATSSAARVTVAKATTKVALALSSKSATAKKTKVRATVTVTVPGASVYATGRVAIKVDGKTVSTVSLSRGRATVVLPVFTRTGSKVAVTATYAGNGSLRSSKATAYIRVVR</sequence>
<gene>
    <name evidence="4" type="ORF">QRT05_04640</name>
</gene>
<keyword evidence="5" id="KW-1185">Reference proteome</keyword>
<evidence type="ECO:0000313" key="4">
    <source>
        <dbReference type="EMBL" id="MDM7830610.1"/>
    </source>
</evidence>
<feature type="signal peptide" evidence="2">
    <location>
        <begin position="1"/>
        <end position="23"/>
    </location>
</feature>
<dbReference type="SUPFAM" id="SSF49785">
    <property type="entry name" value="Galactose-binding domain-like"/>
    <property type="match status" value="3"/>
</dbReference>
<feature type="domain" description="F5/8 type C" evidence="3">
    <location>
        <begin position="772"/>
        <end position="858"/>
    </location>
</feature>
<feature type="compositionally biased region" description="Polar residues" evidence="1">
    <location>
        <begin position="647"/>
        <end position="656"/>
    </location>
</feature>
<evidence type="ECO:0000256" key="2">
    <source>
        <dbReference type="SAM" id="SignalP"/>
    </source>
</evidence>
<dbReference type="PANTHER" id="PTHR45713">
    <property type="entry name" value="FTP DOMAIN-CONTAINING PROTEIN"/>
    <property type="match status" value="1"/>
</dbReference>
<keyword evidence="2" id="KW-0732">Signal</keyword>
<dbReference type="EMBL" id="JAUCGR010000001">
    <property type="protein sequence ID" value="MDM7830610.1"/>
    <property type="molecule type" value="Genomic_DNA"/>
</dbReference>
<dbReference type="InterPro" id="IPR013783">
    <property type="entry name" value="Ig-like_fold"/>
</dbReference>
<dbReference type="RefSeq" id="WP_289445724.1">
    <property type="nucleotide sequence ID" value="NZ_JAUCGR010000001.1"/>
</dbReference>
<dbReference type="Pfam" id="PF16640">
    <property type="entry name" value="Big_3_5"/>
    <property type="match status" value="1"/>
</dbReference>
<dbReference type="Pfam" id="PF00754">
    <property type="entry name" value="F5_F8_type_C"/>
    <property type="match status" value="3"/>
</dbReference>
<feature type="chain" id="PRO_5047413427" evidence="2">
    <location>
        <begin position="24"/>
        <end position="1775"/>
    </location>
</feature>
<dbReference type="Proteomes" id="UP001321453">
    <property type="component" value="Unassembled WGS sequence"/>
</dbReference>
<protein>
    <submittedName>
        <fullName evidence="4">Discoidin domain-containing protein</fullName>
    </submittedName>
</protein>
<dbReference type="PANTHER" id="PTHR45713:SF6">
    <property type="entry name" value="F5_8 TYPE C DOMAIN-CONTAINING PROTEIN"/>
    <property type="match status" value="1"/>
</dbReference>
<organism evidence="4 5">
    <name type="scientific">Cellulomonas edaphi</name>
    <dbReference type="NCBI Taxonomy" id="3053468"/>
    <lineage>
        <taxon>Bacteria</taxon>
        <taxon>Bacillati</taxon>
        <taxon>Actinomycetota</taxon>
        <taxon>Actinomycetes</taxon>
        <taxon>Micrococcales</taxon>
        <taxon>Cellulomonadaceae</taxon>
        <taxon>Cellulomonas</taxon>
    </lineage>
</organism>
<dbReference type="InterPro" id="IPR008979">
    <property type="entry name" value="Galactose-bd-like_sf"/>
</dbReference>
<dbReference type="PROSITE" id="PS50022">
    <property type="entry name" value="FA58C_3"/>
    <property type="match status" value="2"/>
</dbReference>
<comment type="caution">
    <text evidence="4">The sequence shown here is derived from an EMBL/GenBank/DDBJ whole genome shotgun (WGS) entry which is preliminary data.</text>
</comment>
<dbReference type="InterPro" id="IPR000421">
    <property type="entry name" value="FA58C"/>
</dbReference>
<proteinExistence type="predicted"/>
<evidence type="ECO:0000256" key="1">
    <source>
        <dbReference type="SAM" id="MobiDB-lite"/>
    </source>
</evidence>
<feature type="domain" description="F5/8 type C" evidence="3">
    <location>
        <begin position="611"/>
        <end position="771"/>
    </location>
</feature>
<evidence type="ECO:0000313" key="5">
    <source>
        <dbReference type="Proteomes" id="UP001321453"/>
    </source>
</evidence>
<dbReference type="InterPro" id="IPR051941">
    <property type="entry name" value="BG_Antigen-Binding_Lectin"/>
</dbReference>
<dbReference type="Gene3D" id="2.60.120.260">
    <property type="entry name" value="Galactose-binding domain-like"/>
    <property type="match status" value="3"/>
</dbReference>
<feature type="region of interest" description="Disordered" evidence="1">
    <location>
        <begin position="634"/>
        <end position="656"/>
    </location>
</feature>
<dbReference type="Gene3D" id="2.60.40.10">
    <property type="entry name" value="Immunoglobulins"/>
    <property type="match status" value="4"/>
</dbReference>
<dbReference type="InterPro" id="IPR032109">
    <property type="entry name" value="Big_3_5"/>
</dbReference>
<accession>A0ABT7S4S1</accession>
<name>A0ABT7S4S1_9CELL</name>
<evidence type="ECO:0000259" key="3">
    <source>
        <dbReference type="PROSITE" id="PS50022"/>
    </source>
</evidence>